<dbReference type="InterPro" id="IPR055366">
    <property type="entry name" value="SVIP_metazoa"/>
</dbReference>
<proteinExistence type="predicted"/>
<evidence type="ECO:0008006" key="6">
    <source>
        <dbReference type="Google" id="ProtNLM"/>
    </source>
</evidence>
<feature type="compositionally biased region" description="Basic and acidic residues" evidence="4">
    <location>
        <begin position="54"/>
        <end position="73"/>
    </location>
</feature>
<evidence type="ECO:0000256" key="2">
    <source>
        <dbReference type="ARBA" id="ARBA00023139"/>
    </source>
</evidence>
<dbReference type="AlphaFoldDB" id="A0A8C0ZNV2"/>
<dbReference type="InterPro" id="IPR031632">
    <property type="entry name" value="SVIP"/>
</dbReference>
<dbReference type="GO" id="GO:1904293">
    <property type="term" value="P:negative regulation of ERAD pathway"/>
    <property type="evidence" value="ECO:0007669"/>
    <property type="project" value="TreeGrafter"/>
</dbReference>
<dbReference type="GO" id="GO:0005789">
    <property type="term" value="C:endoplasmic reticulum membrane"/>
    <property type="evidence" value="ECO:0007669"/>
    <property type="project" value="TreeGrafter"/>
</dbReference>
<keyword evidence="1" id="KW-0519">Myristate</keyword>
<dbReference type="GO" id="GO:1904240">
    <property type="term" value="P:negative regulation of VCP-NPL4-UFD1 AAA ATPase complex assembly"/>
    <property type="evidence" value="ECO:0007669"/>
    <property type="project" value="TreeGrafter"/>
</dbReference>
<evidence type="ECO:0000256" key="3">
    <source>
        <dbReference type="ARBA" id="ARBA00023288"/>
    </source>
</evidence>
<feature type="compositionally biased region" description="Low complexity" evidence="4">
    <location>
        <begin position="18"/>
        <end position="32"/>
    </location>
</feature>
<evidence type="ECO:0000256" key="4">
    <source>
        <dbReference type="SAM" id="MobiDB-lite"/>
    </source>
</evidence>
<reference evidence="5" key="1">
    <citation type="submission" date="2023-09" db="UniProtKB">
        <authorList>
            <consortium name="Ensembl"/>
        </authorList>
    </citation>
    <scope>IDENTIFICATION</scope>
</reference>
<feature type="compositionally biased region" description="Basic and acidic residues" evidence="4">
    <location>
        <begin position="83"/>
        <end position="95"/>
    </location>
</feature>
<accession>A0A8C0ZNV2</accession>
<dbReference type="PANTHER" id="PTHR35269">
    <property type="entry name" value="SMALL VCP/P97-INTERACTING PROTEIN"/>
    <property type="match status" value="1"/>
</dbReference>
<evidence type="ECO:0000313" key="5">
    <source>
        <dbReference type="Ensembl" id="ENSCCNP00000007036.1"/>
    </source>
</evidence>
<keyword evidence="3" id="KW-0449">Lipoprotein</keyword>
<sequence>PGQGGGGVNAEGLRRVSGRASSAARGGRAGPATPVCSHGDVFSLPRGVGAPFAEPEKRAKLAEAAERRQKEAASRGILDVQSVEEKRKKKEKIEKQMATSGPPPAGGLRWTVS</sequence>
<organism evidence="5">
    <name type="scientific">Castor canadensis</name>
    <name type="common">American beaver</name>
    <dbReference type="NCBI Taxonomy" id="51338"/>
    <lineage>
        <taxon>Eukaryota</taxon>
        <taxon>Metazoa</taxon>
        <taxon>Chordata</taxon>
        <taxon>Craniata</taxon>
        <taxon>Vertebrata</taxon>
        <taxon>Euteleostomi</taxon>
        <taxon>Mammalia</taxon>
        <taxon>Eutheria</taxon>
        <taxon>Euarchontoglires</taxon>
        <taxon>Glires</taxon>
        <taxon>Rodentia</taxon>
        <taxon>Castorimorpha</taxon>
        <taxon>Castoridae</taxon>
        <taxon>Castor</taxon>
    </lineage>
</organism>
<dbReference type="PANTHER" id="PTHR35269:SF1">
    <property type="entry name" value="SMALL VCP_P97-INTERACTING PROTEIN"/>
    <property type="match status" value="1"/>
</dbReference>
<dbReference type="Ensembl" id="ENSCCNT00000009341.1">
    <property type="protein sequence ID" value="ENSCCNP00000007036.1"/>
    <property type="gene ID" value="ENSCCNG00000007543.1"/>
</dbReference>
<protein>
    <recommendedName>
        <fullName evidence="6">Small VCP/p97-interacting protein</fullName>
    </recommendedName>
</protein>
<keyword evidence="2" id="KW-0564">Palmitate</keyword>
<dbReference type="GO" id="GO:1904153">
    <property type="term" value="P:negative regulation of retrograde protein transport, ER to cytosol"/>
    <property type="evidence" value="ECO:0007669"/>
    <property type="project" value="TreeGrafter"/>
</dbReference>
<gene>
    <name evidence="5" type="primary">Svip</name>
</gene>
<evidence type="ECO:0000256" key="1">
    <source>
        <dbReference type="ARBA" id="ARBA00022707"/>
    </source>
</evidence>
<name>A0A8C0ZNV2_CASCN</name>
<dbReference type="Pfam" id="PF15811">
    <property type="entry name" value="SVIP"/>
    <property type="match status" value="1"/>
</dbReference>
<dbReference type="GO" id="GO:0010508">
    <property type="term" value="P:positive regulation of autophagy"/>
    <property type="evidence" value="ECO:0007669"/>
    <property type="project" value="TreeGrafter"/>
</dbReference>
<feature type="region of interest" description="Disordered" evidence="4">
    <location>
        <begin position="1"/>
        <end position="113"/>
    </location>
</feature>